<accession>A0AAW1LTG3</accession>
<comment type="caution">
    <text evidence="1">The sequence shown here is derived from an EMBL/GenBank/DDBJ whole genome shotgun (WGS) entry which is preliminary data.</text>
</comment>
<proteinExistence type="predicted"/>
<dbReference type="Proteomes" id="UP001458880">
    <property type="component" value="Unassembled WGS sequence"/>
</dbReference>
<dbReference type="EMBL" id="JASPKY010000097">
    <property type="protein sequence ID" value="KAK9737619.1"/>
    <property type="molecule type" value="Genomic_DNA"/>
</dbReference>
<sequence>MKYILATIQADTTTRNLIEISQYINDTNHAPTESIEDVIKDVIEIVGEIEELINGKAYELTEDDLFNLTIPEVAQTSDEEDTEQDGHKVIFKKKRIQKQVCVSDGEKLEERFTSDNIAKGLRKFKSAMSYFLHIDPSVERSLHVKGLMDDALSIYSNILEGMKKKESQEKRHEEAGPSMSSNVIENEEEAFSSLFIKTEVESDLSPALVVEYNKIQ</sequence>
<organism evidence="1 2">
    <name type="scientific">Popillia japonica</name>
    <name type="common">Japanese beetle</name>
    <dbReference type="NCBI Taxonomy" id="7064"/>
    <lineage>
        <taxon>Eukaryota</taxon>
        <taxon>Metazoa</taxon>
        <taxon>Ecdysozoa</taxon>
        <taxon>Arthropoda</taxon>
        <taxon>Hexapoda</taxon>
        <taxon>Insecta</taxon>
        <taxon>Pterygota</taxon>
        <taxon>Neoptera</taxon>
        <taxon>Endopterygota</taxon>
        <taxon>Coleoptera</taxon>
        <taxon>Polyphaga</taxon>
        <taxon>Scarabaeiformia</taxon>
        <taxon>Scarabaeidae</taxon>
        <taxon>Rutelinae</taxon>
        <taxon>Popillia</taxon>
    </lineage>
</organism>
<dbReference type="AlphaFoldDB" id="A0AAW1LTG3"/>
<keyword evidence="2" id="KW-1185">Reference proteome</keyword>
<gene>
    <name evidence="1" type="ORF">QE152_g10533</name>
</gene>
<evidence type="ECO:0000313" key="1">
    <source>
        <dbReference type="EMBL" id="KAK9737619.1"/>
    </source>
</evidence>
<name>A0AAW1LTG3_POPJA</name>
<reference evidence="1 2" key="1">
    <citation type="journal article" date="2024" name="BMC Genomics">
        <title>De novo assembly and annotation of Popillia japonica's genome with initial clues to its potential as an invasive pest.</title>
        <authorList>
            <person name="Cucini C."/>
            <person name="Boschi S."/>
            <person name="Funari R."/>
            <person name="Cardaioli E."/>
            <person name="Iannotti N."/>
            <person name="Marturano G."/>
            <person name="Paoli F."/>
            <person name="Bruttini M."/>
            <person name="Carapelli A."/>
            <person name="Frati F."/>
            <person name="Nardi F."/>
        </authorList>
    </citation>
    <scope>NUCLEOTIDE SEQUENCE [LARGE SCALE GENOMIC DNA]</scope>
    <source>
        <strain evidence="1">DMR45628</strain>
    </source>
</reference>
<evidence type="ECO:0000313" key="2">
    <source>
        <dbReference type="Proteomes" id="UP001458880"/>
    </source>
</evidence>
<protein>
    <submittedName>
        <fullName evidence="1">Uncharacterized protein</fullName>
    </submittedName>
</protein>